<dbReference type="InterPro" id="IPR013783">
    <property type="entry name" value="Ig-like_fold"/>
</dbReference>
<dbReference type="AlphaFoldDB" id="A0AAV1VRJ3"/>
<gene>
    <name evidence="3" type="ORF">LLUT_LOCUS581</name>
</gene>
<feature type="domain" description="AMP-activated protein kinase glycogen-binding" evidence="2">
    <location>
        <begin position="493"/>
        <end position="578"/>
    </location>
</feature>
<dbReference type="EMBL" id="CAXHTB010000001">
    <property type="protein sequence ID" value="CAL0299521.1"/>
    <property type="molecule type" value="Genomic_DNA"/>
</dbReference>
<organism evidence="3 4">
    <name type="scientific">Lupinus luteus</name>
    <name type="common">European yellow lupine</name>
    <dbReference type="NCBI Taxonomy" id="3873"/>
    <lineage>
        <taxon>Eukaryota</taxon>
        <taxon>Viridiplantae</taxon>
        <taxon>Streptophyta</taxon>
        <taxon>Embryophyta</taxon>
        <taxon>Tracheophyta</taxon>
        <taxon>Spermatophyta</taxon>
        <taxon>Magnoliopsida</taxon>
        <taxon>eudicotyledons</taxon>
        <taxon>Gunneridae</taxon>
        <taxon>Pentapetalae</taxon>
        <taxon>rosids</taxon>
        <taxon>fabids</taxon>
        <taxon>Fabales</taxon>
        <taxon>Fabaceae</taxon>
        <taxon>Papilionoideae</taxon>
        <taxon>50 kb inversion clade</taxon>
        <taxon>genistoids sensu lato</taxon>
        <taxon>core genistoids</taxon>
        <taxon>Genisteae</taxon>
        <taxon>Lupinus</taxon>
    </lineage>
</organism>
<feature type="coiled-coil region" evidence="1">
    <location>
        <begin position="427"/>
        <end position="493"/>
    </location>
</feature>
<dbReference type="Pfam" id="PF16561">
    <property type="entry name" value="AMPK1_CBM"/>
    <property type="match status" value="1"/>
</dbReference>
<dbReference type="InterPro" id="IPR014756">
    <property type="entry name" value="Ig_E-set"/>
</dbReference>
<keyword evidence="1" id="KW-0175">Coiled coil</keyword>
<dbReference type="GO" id="GO:0009507">
    <property type="term" value="C:chloroplast"/>
    <property type="evidence" value="ECO:0007669"/>
    <property type="project" value="UniProtKB-ARBA"/>
</dbReference>
<dbReference type="PANTHER" id="PTHR47434:SF2">
    <property type="entry name" value="PROTEIN PTST HOMOLOG 3, CHLOROPLASTIC"/>
    <property type="match status" value="1"/>
</dbReference>
<dbReference type="InterPro" id="IPR032640">
    <property type="entry name" value="AMPK1_CBM"/>
</dbReference>
<evidence type="ECO:0000259" key="2">
    <source>
        <dbReference type="Pfam" id="PF16561"/>
    </source>
</evidence>
<protein>
    <recommendedName>
        <fullName evidence="2">AMP-activated protein kinase glycogen-binding domain-containing protein</fullName>
    </recommendedName>
</protein>
<dbReference type="SUPFAM" id="SSF81296">
    <property type="entry name" value="E set domains"/>
    <property type="match status" value="1"/>
</dbReference>
<dbReference type="CDD" id="cd02859">
    <property type="entry name" value="E_set_AMPKbeta_like_N"/>
    <property type="match status" value="1"/>
</dbReference>
<dbReference type="PANTHER" id="PTHR47434">
    <property type="entry name" value="PROTEIN PTST HOMOLOG 3, CHLOROPLASTIC"/>
    <property type="match status" value="1"/>
</dbReference>
<evidence type="ECO:0000256" key="1">
    <source>
        <dbReference type="SAM" id="Coils"/>
    </source>
</evidence>
<sequence>MGTIPNSISITLLSHKFSLTRFLQPTTISLTRFHLRASQTNNTTRTRFSPSRFIYFNFDVLLLIIWFRKSRRLKSDAEICNDIHQFRIDVGLPENHIPSTKELLHYGRKDLANIVRRRGHKQIHELLTSSLNANIHYLNTENSLDERMVLSQNVKMDSLVDDVTASTKILFGDNSSSLGTDSTQSLDKCTSIPVESSANSSMDNGLGELKDHAEEVNNVPVKLTIIDDYSSSREIHYPNFDNQSFIPTEISGESSFETKSCGNFECEDTMGKLVREIALPLTVSSVENHSNTSLIDSDLDTKDGMFNHLQSSMELSLEQKVANFIQNGDLDPVEDHVSGISNGDASQERKVYTESEPVVDIPLNTHPPEENHDMELNVSSLTSKQVIPSGMRDQALLDDHMQHENLTAHNHKNFNDEAPKVQNQSEINQLKFMLHQKELELSRLKEQIEKKKLALSVLQTKTEEEISKARKYVSEKDAELQTAEESLSGLKEVQIEFCGEGDVVEVAGSFNGWHHRIKMDPQQSNGVIELGESRRSKFWSTVLWLYPGVYEIKFVVDGHWRIDPQKDSVQRGHLNNNILRVDR</sequence>
<reference evidence="3 4" key="1">
    <citation type="submission" date="2024-03" db="EMBL/GenBank/DDBJ databases">
        <authorList>
            <person name="Martinez-Hernandez J."/>
        </authorList>
    </citation>
    <scope>NUCLEOTIDE SEQUENCE [LARGE SCALE GENOMIC DNA]</scope>
</reference>
<evidence type="ECO:0000313" key="3">
    <source>
        <dbReference type="EMBL" id="CAL0299521.1"/>
    </source>
</evidence>
<dbReference type="Proteomes" id="UP001497480">
    <property type="component" value="Unassembled WGS sequence"/>
</dbReference>
<name>A0AAV1VRJ3_LUPLU</name>
<evidence type="ECO:0000313" key="4">
    <source>
        <dbReference type="Proteomes" id="UP001497480"/>
    </source>
</evidence>
<dbReference type="Gene3D" id="2.60.40.10">
    <property type="entry name" value="Immunoglobulins"/>
    <property type="match status" value="1"/>
</dbReference>
<accession>A0AAV1VRJ3</accession>
<proteinExistence type="predicted"/>
<keyword evidence="4" id="KW-1185">Reference proteome</keyword>
<comment type="caution">
    <text evidence="3">The sequence shown here is derived from an EMBL/GenBank/DDBJ whole genome shotgun (WGS) entry which is preliminary data.</text>
</comment>